<dbReference type="Proteomes" id="UP000005945">
    <property type="component" value="Unassembled WGS sequence"/>
</dbReference>
<comment type="caution">
    <text evidence="1">The sequence shown here is derived from an EMBL/GenBank/DDBJ whole genome shotgun (WGS) entry which is preliminary data.</text>
</comment>
<proteinExistence type="predicted"/>
<evidence type="ECO:0000313" key="2">
    <source>
        <dbReference type="Proteomes" id="UP000005945"/>
    </source>
</evidence>
<reference evidence="1 2" key="1">
    <citation type="submission" date="2007-09" db="EMBL/GenBank/DDBJ databases">
        <title>Draft genome sequence of Faecalibacterium prausnitzii M21/2.</title>
        <authorList>
            <person name="Sudarsanam P."/>
            <person name="Ley R."/>
            <person name="Guruge J."/>
            <person name="Turnbaugh P.J."/>
            <person name="Mahowald M."/>
            <person name="Liep D."/>
            <person name="Gordon J."/>
        </authorList>
    </citation>
    <scope>NUCLEOTIDE SEQUENCE [LARGE SCALE GENOMIC DNA]</scope>
    <source>
        <strain evidence="1 2">M21/2</strain>
    </source>
</reference>
<protein>
    <submittedName>
        <fullName evidence="1">Uncharacterized protein</fullName>
    </submittedName>
</protein>
<name>A8SFT5_9FIRM</name>
<dbReference type="EMBL" id="ABED02000029">
    <property type="protein sequence ID" value="EDP20062.1"/>
    <property type="molecule type" value="Genomic_DNA"/>
</dbReference>
<evidence type="ECO:0000313" key="1">
    <source>
        <dbReference type="EMBL" id="EDP20062.1"/>
    </source>
</evidence>
<dbReference type="AlphaFoldDB" id="A8SFT5"/>
<reference evidence="1 2" key="2">
    <citation type="submission" date="2007-09" db="EMBL/GenBank/DDBJ databases">
        <authorList>
            <person name="Fulton L."/>
            <person name="Clifton S."/>
            <person name="Fulton B."/>
            <person name="Xu J."/>
            <person name="Minx P."/>
            <person name="Pepin K.H."/>
            <person name="Johnson M."/>
            <person name="Thiruvilangam P."/>
            <person name="Bhonagiri V."/>
            <person name="Nash W.E."/>
            <person name="Mardis E.R."/>
            <person name="Wilson R.K."/>
        </authorList>
    </citation>
    <scope>NUCLEOTIDE SEQUENCE [LARGE SCALE GENOMIC DNA]</scope>
    <source>
        <strain evidence="1 2">M21/2</strain>
    </source>
</reference>
<accession>A8SFT5</accession>
<gene>
    <name evidence="1" type="ORF">FAEPRAM212_02846</name>
</gene>
<dbReference type="HOGENOM" id="CLU_3168325_0_0_9"/>
<organism evidence="1 2">
    <name type="scientific">Faecalibacterium prausnitzii M21/2</name>
    <dbReference type="NCBI Taxonomy" id="411485"/>
    <lineage>
        <taxon>Bacteria</taxon>
        <taxon>Bacillati</taxon>
        <taxon>Bacillota</taxon>
        <taxon>Clostridia</taxon>
        <taxon>Eubacteriales</taxon>
        <taxon>Oscillospiraceae</taxon>
        <taxon>Faecalibacterium</taxon>
    </lineage>
</organism>
<sequence>MRCNCKKHRSSRSACFRRKQALHPAVFRYTPPVKMQNRAARSCPILF</sequence>